<dbReference type="PATRIC" id="fig|587753.10.peg.3200"/>
<dbReference type="CDD" id="cd07812">
    <property type="entry name" value="SRPBCC"/>
    <property type="match status" value="1"/>
</dbReference>
<dbReference type="Gene3D" id="3.30.530.20">
    <property type="match status" value="1"/>
</dbReference>
<proteinExistence type="predicted"/>
<dbReference type="Pfam" id="PF10604">
    <property type="entry name" value="Polyketide_cyc2"/>
    <property type="match status" value="1"/>
</dbReference>
<evidence type="ECO:0000313" key="2">
    <source>
        <dbReference type="Proteomes" id="UP000032748"/>
    </source>
</evidence>
<protein>
    <submittedName>
        <fullName evidence="1">Polyketide cyclase</fullName>
    </submittedName>
</protein>
<dbReference type="RefSeq" id="WP_044466034.1">
    <property type="nucleotide sequence ID" value="NZ_CP011110.1"/>
</dbReference>
<evidence type="ECO:0000313" key="1">
    <source>
        <dbReference type="EMBL" id="AKA24658.1"/>
    </source>
</evidence>
<dbReference type="EMBL" id="CP011110">
    <property type="protein sequence ID" value="AKA24658.1"/>
    <property type="molecule type" value="Genomic_DNA"/>
</dbReference>
<dbReference type="SUPFAM" id="SSF55961">
    <property type="entry name" value="Bet v1-like"/>
    <property type="match status" value="1"/>
</dbReference>
<organism evidence="1 2">
    <name type="scientific">Pseudomonas chlororaphis</name>
    <dbReference type="NCBI Taxonomy" id="587753"/>
    <lineage>
        <taxon>Bacteria</taxon>
        <taxon>Pseudomonadati</taxon>
        <taxon>Pseudomonadota</taxon>
        <taxon>Gammaproteobacteria</taxon>
        <taxon>Pseudomonadales</taxon>
        <taxon>Pseudomonadaceae</taxon>
        <taxon>Pseudomonas</taxon>
    </lineage>
</organism>
<dbReference type="InterPro" id="IPR023393">
    <property type="entry name" value="START-like_dom_sf"/>
</dbReference>
<dbReference type="KEGG" id="pcz:PCL1606_32070"/>
<name>A0A0D5Y007_9PSED</name>
<dbReference type="InterPro" id="IPR019587">
    <property type="entry name" value="Polyketide_cyclase/dehydratase"/>
</dbReference>
<gene>
    <name evidence="1" type="ORF">PCL1606_32070</name>
</gene>
<dbReference type="Proteomes" id="UP000032748">
    <property type="component" value="Chromosome"/>
</dbReference>
<dbReference type="OrthoDB" id="5965958at2"/>
<accession>A0A0D5Y007</accession>
<sequence>MGQRQQHLTEELICHELYIDAPIDTVYYYVTQPDRWCEWHPTSLRADTGLAGSLPAGHRFSETIDLLAVQVPMSCRVLVAVFPKEFKTLFSSAAVDGSVHYHLSKQGEGTLFKRTLHYSTDLNLSGLRTRMEQSSAQALVNLKNKLEQAGD</sequence>
<reference evidence="1 2" key="1">
    <citation type="journal article" date="2015" name="Mol. Plant Microbe Interact.">
        <title>Comparative Genomic Analysis of Pseudomonas chlororaphis PCL1606 Reveals New Insight into Antifungal Compounds Involved in Biocontrol.</title>
        <authorList>
            <person name="Calderon C.E."/>
            <person name="Ramos C."/>
            <person name="de Vicente A."/>
            <person name="Cazorla F.M."/>
        </authorList>
    </citation>
    <scope>NUCLEOTIDE SEQUENCE [LARGE SCALE GENOMIC DNA]</scope>
    <source>
        <strain evidence="1 2">PCL1606</strain>
    </source>
</reference>
<dbReference type="AlphaFoldDB" id="A0A0D5Y007"/>